<evidence type="ECO:0000313" key="2">
    <source>
        <dbReference type="EMBL" id="KAG0655517.1"/>
    </source>
</evidence>
<evidence type="ECO:0000256" key="1">
    <source>
        <dbReference type="SAM" id="MobiDB-lite"/>
    </source>
</evidence>
<protein>
    <recommendedName>
        <fullName evidence="4">Reverse transcriptase zinc-binding domain-containing protein</fullName>
    </recommendedName>
</protein>
<feature type="region of interest" description="Disordered" evidence="1">
    <location>
        <begin position="1"/>
        <end position="41"/>
    </location>
</feature>
<feature type="compositionally biased region" description="Acidic residues" evidence="1">
    <location>
        <begin position="1"/>
        <end position="14"/>
    </location>
</feature>
<feature type="compositionally biased region" description="Polar residues" evidence="1">
    <location>
        <begin position="24"/>
        <end position="38"/>
    </location>
</feature>
<evidence type="ECO:0000313" key="3">
    <source>
        <dbReference type="Proteomes" id="UP000777482"/>
    </source>
</evidence>
<accession>A0A9P6VW25</accession>
<proteinExistence type="predicted"/>
<name>A0A9P6VW25_RHOMI</name>
<gene>
    <name evidence="2" type="ORF">C6P46_000865</name>
</gene>
<dbReference type="EMBL" id="PUHQ01000118">
    <property type="protein sequence ID" value="KAG0655517.1"/>
    <property type="molecule type" value="Genomic_DNA"/>
</dbReference>
<dbReference type="OrthoDB" id="2650954at2759"/>
<comment type="caution">
    <text evidence="2">The sequence shown here is derived from an EMBL/GenBank/DDBJ whole genome shotgun (WGS) entry which is preliminary data.</text>
</comment>
<keyword evidence="3" id="KW-1185">Reference proteome</keyword>
<evidence type="ECO:0008006" key="4">
    <source>
        <dbReference type="Google" id="ProtNLM"/>
    </source>
</evidence>
<reference evidence="2 3" key="1">
    <citation type="submission" date="2020-11" db="EMBL/GenBank/DDBJ databases">
        <title>Kefir isolates.</title>
        <authorList>
            <person name="Marcisauskas S."/>
            <person name="Kim Y."/>
            <person name="Blasche S."/>
        </authorList>
    </citation>
    <scope>NUCLEOTIDE SEQUENCE [LARGE SCALE GENOMIC DNA]</scope>
    <source>
        <strain evidence="2 3">KR</strain>
    </source>
</reference>
<dbReference type="Proteomes" id="UP000777482">
    <property type="component" value="Unassembled WGS sequence"/>
</dbReference>
<sequence length="189" mass="20382">MSDSSSEDNNDEGEGGLGRRSGSQSAVSTSPPADSSGSIRHGRLLPRSLSASWSAFKAAQKATWARAWSASTTGVQLHAITTSPPGLAFTRFHSLLSRRQLTLLTQFCTGACNLGAYKAHFKPKRLMCVCGGEPETREHFLLHCPLYASQCATLLSSLQLKSTTLAYLLSDQRAAKATLWFLAKSGRFD</sequence>
<organism evidence="2 3">
    <name type="scientific">Rhodotorula mucilaginosa</name>
    <name type="common">Yeast</name>
    <name type="synonym">Rhodotorula rubra</name>
    <dbReference type="NCBI Taxonomy" id="5537"/>
    <lineage>
        <taxon>Eukaryota</taxon>
        <taxon>Fungi</taxon>
        <taxon>Dikarya</taxon>
        <taxon>Basidiomycota</taxon>
        <taxon>Pucciniomycotina</taxon>
        <taxon>Microbotryomycetes</taxon>
        <taxon>Sporidiobolales</taxon>
        <taxon>Sporidiobolaceae</taxon>
        <taxon>Rhodotorula</taxon>
    </lineage>
</organism>
<dbReference type="AlphaFoldDB" id="A0A9P6VW25"/>